<evidence type="ECO:0000256" key="4">
    <source>
        <dbReference type="ARBA" id="ARBA00023295"/>
    </source>
</evidence>
<organism evidence="8 9">
    <name type="scientific">Massilia terrae</name>
    <dbReference type="NCBI Taxonomy" id="1811224"/>
    <lineage>
        <taxon>Bacteria</taxon>
        <taxon>Pseudomonadati</taxon>
        <taxon>Pseudomonadota</taxon>
        <taxon>Betaproteobacteria</taxon>
        <taxon>Burkholderiales</taxon>
        <taxon>Oxalobacteraceae</taxon>
        <taxon>Telluria group</taxon>
        <taxon>Massilia</taxon>
    </lineage>
</organism>
<evidence type="ECO:0000256" key="6">
    <source>
        <dbReference type="ARBA" id="ARBA00037986"/>
    </source>
</evidence>
<dbReference type="CDD" id="cd15482">
    <property type="entry name" value="Sialidase_non-viral"/>
    <property type="match status" value="1"/>
</dbReference>
<comment type="similarity">
    <text evidence="6">Belongs to the glycosyl hydrolase 74 family.</text>
</comment>
<keyword evidence="9" id="KW-1185">Reference proteome</keyword>
<evidence type="ECO:0000256" key="2">
    <source>
        <dbReference type="ARBA" id="ARBA00022801"/>
    </source>
</evidence>
<dbReference type="Proteomes" id="UP001204621">
    <property type="component" value="Unassembled WGS sequence"/>
</dbReference>
<comment type="caution">
    <text evidence="8">The sequence shown here is derived from an EMBL/GenBank/DDBJ whole genome shotgun (WGS) entry which is preliminary data.</text>
</comment>
<evidence type="ECO:0000256" key="3">
    <source>
        <dbReference type="ARBA" id="ARBA00023277"/>
    </source>
</evidence>
<dbReference type="PANTHER" id="PTHR43739:SF2">
    <property type="entry name" value="OLIGOXYLOGLUCAN-REDUCING END-SPECIFIC XYLOGLUCANASE-RELATED"/>
    <property type="match status" value="1"/>
</dbReference>
<dbReference type="EMBL" id="JANUGU010000001">
    <property type="protein sequence ID" value="MCS0657175.1"/>
    <property type="molecule type" value="Genomic_DNA"/>
</dbReference>
<evidence type="ECO:0000256" key="5">
    <source>
        <dbReference type="ARBA" id="ARBA00023326"/>
    </source>
</evidence>
<keyword evidence="4" id="KW-0326">Glycosidase</keyword>
<protein>
    <submittedName>
        <fullName evidence="8">Exo-alpha-sialidase</fullName>
    </submittedName>
</protein>
<gene>
    <name evidence="8" type="ORF">NX778_03755</name>
</gene>
<dbReference type="SUPFAM" id="SSF110296">
    <property type="entry name" value="Oligoxyloglucan reducing end-specific cellobiohydrolase"/>
    <property type="match status" value="2"/>
</dbReference>
<accession>A0ABT2CTR2</accession>
<dbReference type="InterPro" id="IPR052025">
    <property type="entry name" value="Xyloglucanase_GH74"/>
</dbReference>
<evidence type="ECO:0000256" key="1">
    <source>
        <dbReference type="ARBA" id="ARBA00022729"/>
    </source>
</evidence>
<keyword evidence="1 7" id="KW-0732">Signal</keyword>
<keyword evidence="3" id="KW-0119">Carbohydrate metabolism</keyword>
<evidence type="ECO:0000313" key="8">
    <source>
        <dbReference type="EMBL" id="MCS0657175.1"/>
    </source>
</evidence>
<feature type="signal peptide" evidence="7">
    <location>
        <begin position="1"/>
        <end position="22"/>
    </location>
</feature>
<feature type="chain" id="PRO_5045170316" evidence="7">
    <location>
        <begin position="23"/>
        <end position="721"/>
    </location>
</feature>
<reference evidence="8 9" key="1">
    <citation type="submission" date="2022-08" db="EMBL/GenBank/DDBJ databases">
        <title>Reclassification of Massilia species as members of the genera Telluria, Duganella, Pseudoduganella, Mokoshia gen. nov. and Zemynaea gen. nov. using orthogonal and non-orthogonal genome-based approaches.</title>
        <authorList>
            <person name="Bowman J.P."/>
        </authorList>
    </citation>
    <scope>NUCLEOTIDE SEQUENCE [LARGE SCALE GENOMIC DNA]</scope>
    <source>
        <strain evidence="8 9">JCM 31606</strain>
    </source>
</reference>
<proteinExistence type="inferred from homology"/>
<dbReference type="InterPro" id="IPR015943">
    <property type="entry name" value="WD40/YVTN_repeat-like_dom_sf"/>
</dbReference>
<keyword evidence="5" id="KW-0624">Polysaccharide degradation</keyword>
<dbReference type="PANTHER" id="PTHR43739">
    <property type="entry name" value="XYLOGLUCANASE (EUROFUNG)"/>
    <property type="match status" value="1"/>
</dbReference>
<dbReference type="RefSeq" id="WP_258810331.1">
    <property type="nucleotide sequence ID" value="NZ_JANUGU010000001.1"/>
</dbReference>
<keyword evidence="2" id="KW-0378">Hydrolase</keyword>
<dbReference type="Gene3D" id="2.130.10.10">
    <property type="entry name" value="YVTN repeat-like/Quinoprotein amine dehydrogenase"/>
    <property type="match status" value="2"/>
</dbReference>
<evidence type="ECO:0000313" key="9">
    <source>
        <dbReference type="Proteomes" id="UP001204621"/>
    </source>
</evidence>
<name>A0ABT2CTR2_9BURK</name>
<sequence>MKWLCLGWRRCAAGLVAMLALAAPAAVAPAPVAPPTYTWDSVAMGGGGFVSALVPGPPGTGALYARTDVGGAYRWDETHGRWLPLLDWLPEEQAGYLGVDALAVDPANAANIYLLAGTAYLNGGKTAVLRSHDGGASFAVTDVSAQFKTHGNGMGRQNGERLVVDPGSGQVLYAGTRANGLFRSRDAGASWGRVGALDVTTTPDGNGICLLVADPSSVARGAAQRLFVGISRYGSAGANLYRSDDGGASFRAVPGAPGDLMPQRAALDGQGNLYLSYANGAGPHPLRADSMDRGQIWKYAIASGRWSNVTPPGVTAAFSGISVDPANPRRLVASTISLYARQGTANGDRIFVSSDGGASWSDVIARGFAQNNGGVPWIAGKAIHWASTVVFDPRDARSVWVSSGNGVFRTADIEARPATWTFTVKGLEETVPLNIASIPGGALLSAIGDYDGLRHLDTASYGSPIHTPEMGTTTGLAVADRNSRMVARVGRLLYLSADGGASWTQAASKAGKGQLAWSADGAVLLHSPENSSTSYRSADRGAHWTAVTGLAVKNARPLADPVDASRFYVYDPLTGGFWASTDGGGSFSQRNTLASGGASLIRAAPGRPGDVWVALNESGLARSTSAGRQFSKVGGVGYCGAVGFGKAASGAAYPTVFIWGTVGGVRGVFRSTDAGASWLRVNDDAHQYGGPGDGAFVVGDSNAFGVVYMSTAGRGIAVGKP</sequence>
<evidence type="ECO:0000256" key="7">
    <source>
        <dbReference type="SAM" id="SignalP"/>
    </source>
</evidence>